<dbReference type="PRINTS" id="PR00390">
    <property type="entry name" value="PHPHLIPASEC"/>
</dbReference>
<dbReference type="PANTHER" id="PTHR10336">
    <property type="entry name" value="PHOSPHOINOSITIDE-SPECIFIC PHOSPHOLIPASE C FAMILY PROTEIN"/>
    <property type="match status" value="1"/>
</dbReference>
<feature type="domain" description="EF-hand" evidence="12">
    <location>
        <begin position="124"/>
        <end position="152"/>
    </location>
</feature>
<dbReference type="FunFam" id="1.10.238.10:FF:000005">
    <property type="entry name" value="Phosphoinositide phospholipase C"/>
    <property type="match status" value="1"/>
</dbReference>
<dbReference type="GO" id="GO:0016042">
    <property type="term" value="P:lipid catabolic process"/>
    <property type="evidence" value="ECO:0007669"/>
    <property type="project" value="UniProtKB-KW"/>
</dbReference>
<dbReference type="PANTHER" id="PTHR10336:SF209">
    <property type="entry name" value="PHOSPHOINOSITIDE PHOSPHOLIPASE C"/>
    <property type="match status" value="1"/>
</dbReference>
<keyword evidence="17" id="KW-1185">Reference proteome</keyword>
<dbReference type="GO" id="GO:0004435">
    <property type="term" value="F:phosphatidylinositol-4,5-bisphosphate phospholipase C activity"/>
    <property type="evidence" value="ECO:0007669"/>
    <property type="project" value="UniProtKB-EC"/>
</dbReference>
<dbReference type="SUPFAM" id="SSF51695">
    <property type="entry name" value="PLC-like phosphodiesterases"/>
    <property type="match status" value="1"/>
</dbReference>
<dbReference type="AlphaFoldDB" id="A0AA36FAM7"/>
<dbReference type="InterPro" id="IPR015359">
    <property type="entry name" value="PLC_EF-hand-like"/>
</dbReference>
<dbReference type="SMART" id="SM00149">
    <property type="entry name" value="PLCYc"/>
    <property type="match status" value="1"/>
</dbReference>
<evidence type="ECO:0000313" key="16">
    <source>
        <dbReference type="EMBL" id="CAI9732036.1"/>
    </source>
</evidence>
<dbReference type="GO" id="GO:0005509">
    <property type="term" value="F:calcium ion binding"/>
    <property type="evidence" value="ECO:0007669"/>
    <property type="project" value="InterPro"/>
</dbReference>
<dbReference type="CDD" id="cd00275">
    <property type="entry name" value="C2_PLC_like"/>
    <property type="match status" value="1"/>
</dbReference>
<dbReference type="Proteomes" id="UP001162480">
    <property type="component" value="Chromosome 13"/>
</dbReference>
<reference evidence="16" key="1">
    <citation type="submission" date="2023-08" db="EMBL/GenBank/DDBJ databases">
        <authorList>
            <person name="Alioto T."/>
            <person name="Alioto T."/>
            <person name="Gomez Garrido J."/>
        </authorList>
    </citation>
    <scope>NUCLEOTIDE SEQUENCE</scope>
</reference>
<evidence type="ECO:0000256" key="3">
    <source>
        <dbReference type="ARBA" id="ARBA00012368"/>
    </source>
</evidence>
<evidence type="ECO:0000313" key="17">
    <source>
        <dbReference type="Proteomes" id="UP001162480"/>
    </source>
</evidence>
<evidence type="ECO:0000256" key="4">
    <source>
        <dbReference type="ARBA" id="ARBA00022490"/>
    </source>
</evidence>
<dbReference type="InterPro" id="IPR000008">
    <property type="entry name" value="C2_dom"/>
</dbReference>
<keyword evidence="5" id="KW-0106">Calcium</keyword>
<dbReference type="Gene3D" id="3.20.20.190">
    <property type="entry name" value="Phosphatidylinositol (PI) phosphodiesterase"/>
    <property type="match status" value="1"/>
</dbReference>
<gene>
    <name evidence="16" type="ORF">OCTVUL_1B000529</name>
</gene>
<dbReference type="SUPFAM" id="SSF47473">
    <property type="entry name" value="EF-hand"/>
    <property type="match status" value="1"/>
</dbReference>
<feature type="compositionally biased region" description="Basic and acidic residues" evidence="11">
    <location>
        <begin position="446"/>
        <end position="457"/>
    </location>
</feature>
<dbReference type="SMART" id="SM00054">
    <property type="entry name" value="EFh"/>
    <property type="match status" value="1"/>
</dbReference>
<dbReference type="Pfam" id="PF00388">
    <property type="entry name" value="PI-PLC-X"/>
    <property type="match status" value="1"/>
</dbReference>
<dbReference type="InterPro" id="IPR017946">
    <property type="entry name" value="PLC-like_Pdiesterase_TIM-brl"/>
</dbReference>
<dbReference type="InterPro" id="IPR018247">
    <property type="entry name" value="EF_Hand_1_Ca_BS"/>
</dbReference>
<evidence type="ECO:0000256" key="8">
    <source>
        <dbReference type="ARBA" id="ARBA00023224"/>
    </source>
</evidence>
<evidence type="ECO:0000259" key="13">
    <source>
        <dbReference type="SMART" id="SM00148"/>
    </source>
</evidence>
<dbReference type="InterPro" id="IPR011993">
    <property type="entry name" value="PH-like_dom_sf"/>
</dbReference>
<comment type="subcellular location">
    <subcellularLocation>
        <location evidence="2">Cytoplasm</location>
    </subcellularLocation>
</comment>
<evidence type="ECO:0000256" key="10">
    <source>
        <dbReference type="RuleBase" id="RU361133"/>
    </source>
</evidence>
<feature type="domain" description="Phosphatidylinositol-specific phospholipase C X" evidence="13">
    <location>
        <begin position="282"/>
        <end position="423"/>
    </location>
</feature>
<dbReference type="Gene3D" id="2.30.29.30">
    <property type="entry name" value="Pleckstrin-homology domain (PH domain)/Phosphotyrosine-binding domain (PTB)"/>
    <property type="match status" value="1"/>
</dbReference>
<dbReference type="InterPro" id="IPR011992">
    <property type="entry name" value="EF-hand-dom_pair"/>
</dbReference>
<keyword evidence="8" id="KW-0807">Transducer</keyword>
<protein>
    <recommendedName>
        <fullName evidence="3 10">Phosphoinositide phospholipase C</fullName>
        <ecNumber evidence="3 10">3.1.4.11</ecNumber>
    </recommendedName>
</protein>
<evidence type="ECO:0000256" key="9">
    <source>
        <dbReference type="ARBA" id="ARBA00023674"/>
    </source>
</evidence>
<dbReference type="EC" id="3.1.4.11" evidence="3 10"/>
<accession>A0AA36FAM7</accession>
<comment type="catalytic activity">
    <reaction evidence="9">
        <text>a 1,2-diacyl-sn-glycero-3-phospho-(1D-myo-inositol-4,5-bisphosphate) + H2O = 1D-myo-inositol 1,4,5-trisphosphate + a 1,2-diacyl-sn-glycerol + H(+)</text>
        <dbReference type="Rhea" id="RHEA:33179"/>
        <dbReference type="ChEBI" id="CHEBI:15377"/>
        <dbReference type="ChEBI" id="CHEBI:15378"/>
        <dbReference type="ChEBI" id="CHEBI:17815"/>
        <dbReference type="ChEBI" id="CHEBI:58456"/>
        <dbReference type="ChEBI" id="CHEBI:203600"/>
        <dbReference type="EC" id="3.1.4.11"/>
    </reaction>
    <physiologicalReaction direction="left-to-right" evidence="9">
        <dbReference type="Rhea" id="RHEA:33180"/>
    </physiologicalReaction>
</comment>
<dbReference type="SMART" id="SM00239">
    <property type="entry name" value="C2"/>
    <property type="match status" value="1"/>
</dbReference>
<dbReference type="InterPro" id="IPR001192">
    <property type="entry name" value="PI-PLC_fam"/>
</dbReference>
<keyword evidence="10" id="KW-0378">Hydrolase</keyword>
<dbReference type="EMBL" id="OX597826">
    <property type="protein sequence ID" value="CAI9732036.1"/>
    <property type="molecule type" value="Genomic_DNA"/>
</dbReference>
<dbReference type="GO" id="GO:0005737">
    <property type="term" value="C:cytoplasm"/>
    <property type="evidence" value="ECO:0007669"/>
    <property type="project" value="UniProtKB-SubCell"/>
</dbReference>
<evidence type="ECO:0000256" key="1">
    <source>
        <dbReference type="ARBA" id="ARBA00001913"/>
    </source>
</evidence>
<dbReference type="Pfam" id="PF09279">
    <property type="entry name" value="EF-hand_like"/>
    <property type="match status" value="1"/>
</dbReference>
<dbReference type="GO" id="GO:0035556">
    <property type="term" value="P:intracellular signal transduction"/>
    <property type="evidence" value="ECO:0007669"/>
    <property type="project" value="InterPro"/>
</dbReference>
<evidence type="ECO:0000256" key="11">
    <source>
        <dbReference type="SAM" id="MobiDB-lite"/>
    </source>
</evidence>
<feature type="compositionally biased region" description="Acidic residues" evidence="11">
    <location>
        <begin position="434"/>
        <end position="445"/>
    </location>
</feature>
<dbReference type="CDD" id="cd16202">
    <property type="entry name" value="EFh_PI-PLCdelta"/>
    <property type="match status" value="1"/>
</dbReference>
<keyword evidence="4" id="KW-0963">Cytoplasm</keyword>
<evidence type="ECO:0000256" key="7">
    <source>
        <dbReference type="ARBA" id="ARBA00023098"/>
    </source>
</evidence>
<evidence type="ECO:0000259" key="14">
    <source>
        <dbReference type="SMART" id="SM00149"/>
    </source>
</evidence>
<dbReference type="PROSITE" id="PS00018">
    <property type="entry name" value="EF_HAND_1"/>
    <property type="match status" value="1"/>
</dbReference>
<dbReference type="Gene3D" id="1.10.238.10">
    <property type="entry name" value="EF-hand"/>
    <property type="match status" value="2"/>
</dbReference>
<dbReference type="SUPFAM" id="SSF49562">
    <property type="entry name" value="C2 domain (Calcium/lipid-binding domain, CaLB)"/>
    <property type="match status" value="1"/>
</dbReference>
<keyword evidence="6 10" id="KW-0442">Lipid degradation</keyword>
<dbReference type="InterPro" id="IPR002048">
    <property type="entry name" value="EF_hand_dom"/>
</dbReference>
<dbReference type="InterPro" id="IPR000909">
    <property type="entry name" value="PLipase_C_PInositol-sp_X_dom"/>
</dbReference>
<dbReference type="Gene3D" id="2.60.40.150">
    <property type="entry name" value="C2 domain"/>
    <property type="match status" value="1"/>
</dbReference>
<dbReference type="Pfam" id="PF00387">
    <property type="entry name" value="PI-PLC-Y"/>
    <property type="match status" value="1"/>
</dbReference>
<feature type="domain" description="C2" evidence="15">
    <location>
        <begin position="605"/>
        <end position="710"/>
    </location>
</feature>
<proteinExistence type="predicted"/>
<dbReference type="SMART" id="SM00148">
    <property type="entry name" value="PLCXc"/>
    <property type="match status" value="1"/>
</dbReference>
<dbReference type="InterPro" id="IPR001711">
    <property type="entry name" value="PLipase_C_Pinositol-sp_Y"/>
</dbReference>
<organism evidence="16 17">
    <name type="scientific">Octopus vulgaris</name>
    <name type="common">Common octopus</name>
    <dbReference type="NCBI Taxonomy" id="6645"/>
    <lineage>
        <taxon>Eukaryota</taxon>
        <taxon>Metazoa</taxon>
        <taxon>Spiralia</taxon>
        <taxon>Lophotrochozoa</taxon>
        <taxon>Mollusca</taxon>
        <taxon>Cephalopoda</taxon>
        <taxon>Coleoidea</taxon>
        <taxon>Octopodiformes</taxon>
        <taxon>Octopoda</taxon>
        <taxon>Incirrata</taxon>
        <taxon>Octopodidae</taxon>
        <taxon>Octopus</taxon>
    </lineage>
</organism>
<keyword evidence="7 10" id="KW-0443">Lipid metabolism</keyword>
<evidence type="ECO:0000259" key="12">
    <source>
        <dbReference type="SMART" id="SM00054"/>
    </source>
</evidence>
<dbReference type="InterPro" id="IPR035892">
    <property type="entry name" value="C2_domain_sf"/>
</dbReference>
<feature type="domain" description="PI-PLC Y-box" evidence="14">
    <location>
        <begin position="475"/>
        <end position="592"/>
    </location>
</feature>
<feature type="region of interest" description="Disordered" evidence="11">
    <location>
        <begin position="425"/>
        <end position="457"/>
    </location>
</feature>
<dbReference type="SUPFAM" id="SSF50729">
    <property type="entry name" value="PH domain-like"/>
    <property type="match status" value="1"/>
</dbReference>
<evidence type="ECO:0000256" key="2">
    <source>
        <dbReference type="ARBA" id="ARBA00004496"/>
    </source>
</evidence>
<evidence type="ECO:0000256" key="6">
    <source>
        <dbReference type="ARBA" id="ARBA00022963"/>
    </source>
</evidence>
<name>A0AA36FAM7_OCTVU</name>
<comment type="cofactor">
    <cofactor evidence="1">
        <name>Ca(2+)</name>
        <dbReference type="ChEBI" id="CHEBI:29108"/>
    </cofactor>
</comment>
<evidence type="ECO:0000256" key="5">
    <source>
        <dbReference type="ARBA" id="ARBA00022837"/>
    </source>
</evidence>
<sequence length="783" mass="90445">MATPEKSKESLEADLKELEKGIVMNKVKHGNQYERIYVLDRDKMVLRYEGSTKVFRKKTPEIALHNIIEIRLGENSHTKRFRNLNKEQCFSIVVGARHNLVTLMSPNENLRDIHTSSLTNLFTWIRDAFLSADKNSDGEVDFDELVKLLKSLNARMKKKYILQIFNEANTNKTANRYGKQTLDSEEFVKFYHLLTRRSELEELFKRYVRGKSYLSSGDLLKFLKQQQKEKTVTEDMCKEWIKKFEPDPCFKQQIRLSLLGFQLFLASPEQSIFNPACLQVYQDMKQPMINYFINSSHNTYLLEDQLHGPSSVEAYIRALQKGCRCVELDCWDGDDDEPVIYHGHTLTSKIQLDKVLIAIKEYSFKTSPYPVILSIENHCSLTQQKVMAHQIKTILGNNLYIHDDNAPCPSPHDLMNKILLKGKKLPPLSTDNDGVSDEDEAEEMEEEKKKAEASREGIEMPKEEKIPKKVKLEKSLNELIGIRSQRFTSIEHAVDNGDPFKMTSIGEMKMCNLLEENIVEDNRKLTKAIMVRTYPAGLRTDSSNYTPVMMWNVGCQVVALNYQTEDTPMQLLLGKFLDNGGCGYLLKPSYLLSGKPEVEPSQPKLLAIKVISAYQLPKPSESFKGEVIDPIVKIEIHGMDEDKAEKKTRVIRNNGFNPRWDEDFEFRIDHPDLCILRFTVKDYDLGGDDFIGYFTIPFNCMQEGYRQFNLNNKKNEVIYKSMLLLHIDIKPVKVQQELKCLRQAHHLKVGNITESAFVQILTYFMPFDMVLVYICQITQQKSP</sequence>
<evidence type="ECO:0000259" key="15">
    <source>
        <dbReference type="SMART" id="SM00239"/>
    </source>
</evidence>
<dbReference type="Pfam" id="PF00168">
    <property type="entry name" value="C2"/>
    <property type="match status" value="1"/>
</dbReference>